<dbReference type="OMA" id="MTSAHCL"/>
<dbReference type="STRING" id="7217.B3M7Q8"/>
<dbReference type="SMART" id="SM00020">
    <property type="entry name" value="Tryp_SPc"/>
    <property type="match status" value="1"/>
</dbReference>
<dbReference type="OrthoDB" id="10059102at2759"/>
<feature type="chain" id="PRO_5002792247" description="Peptidase S1 domain-containing protein" evidence="8">
    <location>
        <begin position="23"/>
        <end position="312"/>
    </location>
</feature>
<feature type="signal peptide" evidence="8">
    <location>
        <begin position="1"/>
        <end position="22"/>
    </location>
</feature>
<accession>B3M7Q8</accession>
<dbReference type="Proteomes" id="UP000007801">
    <property type="component" value="Unassembled WGS sequence"/>
</dbReference>
<sequence>MDLINFLHFTLLFVLLLPIYNGEFSHATNSSSRKHRRHKRLSHGVFDEKSLGLARSMVSIRTRTARAYYGDNHFCAGAIIAPTFVLSSAHCVITKRRLFLPRRMLLIVAGTPNRLKYMERRSFHTPVTRIIAPDNFTIYNTNDIVLLQTKIRFPRSNFFINIIDLPLNPPQIGELYDLCGWGRLYRGGPLTSNIVHIRMPLISSEVCQKILHVTKTDMLCTFDENAHSAISACFGDLGSPLVRNRTVFGIVSSTVGCSIHNMPCIFTDVYQNVDWILRNMVIKKSGATTHVFESTTLLLVLQIFYKFYCDFD</sequence>
<organism evidence="10 11">
    <name type="scientific">Drosophila ananassae</name>
    <name type="common">Fruit fly</name>
    <dbReference type="NCBI Taxonomy" id="7217"/>
    <lineage>
        <taxon>Eukaryota</taxon>
        <taxon>Metazoa</taxon>
        <taxon>Ecdysozoa</taxon>
        <taxon>Arthropoda</taxon>
        <taxon>Hexapoda</taxon>
        <taxon>Insecta</taxon>
        <taxon>Pterygota</taxon>
        <taxon>Neoptera</taxon>
        <taxon>Endopterygota</taxon>
        <taxon>Diptera</taxon>
        <taxon>Brachycera</taxon>
        <taxon>Muscomorpha</taxon>
        <taxon>Ephydroidea</taxon>
        <taxon>Drosophilidae</taxon>
        <taxon>Drosophila</taxon>
        <taxon>Sophophora</taxon>
    </lineage>
</organism>
<reference evidence="10 11" key="1">
    <citation type="journal article" date="2007" name="Nature">
        <title>Evolution of genes and genomes on the Drosophila phylogeny.</title>
        <authorList>
            <consortium name="Drosophila 12 Genomes Consortium"/>
            <person name="Clark A.G."/>
            <person name="Eisen M.B."/>
            <person name="Smith D.R."/>
            <person name="Bergman C.M."/>
            <person name="Oliver B."/>
            <person name="Markow T.A."/>
            <person name="Kaufman T.C."/>
            <person name="Kellis M."/>
            <person name="Gelbart W."/>
            <person name="Iyer V.N."/>
            <person name="Pollard D.A."/>
            <person name="Sackton T.B."/>
            <person name="Larracuente A.M."/>
            <person name="Singh N.D."/>
            <person name="Abad J.P."/>
            <person name="Abt D.N."/>
            <person name="Adryan B."/>
            <person name="Aguade M."/>
            <person name="Akashi H."/>
            <person name="Anderson W.W."/>
            <person name="Aquadro C.F."/>
            <person name="Ardell D.H."/>
            <person name="Arguello R."/>
            <person name="Artieri C.G."/>
            <person name="Barbash D.A."/>
            <person name="Barker D."/>
            <person name="Barsanti P."/>
            <person name="Batterham P."/>
            <person name="Batzoglou S."/>
            <person name="Begun D."/>
            <person name="Bhutkar A."/>
            <person name="Blanco E."/>
            <person name="Bosak S.A."/>
            <person name="Bradley R.K."/>
            <person name="Brand A.D."/>
            <person name="Brent M.R."/>
            <person name="Brooks A.N."/>
            <person name="Brown R.H."/>
            <person name="Butlin R.K."/>
            <person name="Caggese C."/>
            <person name="Calvi B.R."/>
            <person name="Bernardo de Carvalho A."/>
            <person name="Caspi A."/>
            <person name="Castrezana S."/>
            <person name="Celniker S.E."/>
            <person name="Chang J.L."/>
            <person name="Chapple C."/>
            <person name="Chatterji S."/>
            <person name="Chinwalla A."/>
            <person name="Civetta A."/>
            <person name="Clifton S.W."/>
            <person name="Comeron J.M."/>
            <person name="Costello J.C."/>
            <person name="Coyne J.A."/>
            <person name="Daub J."/>
            <person name="David R.G."/>
            <person name="Delcher A.L."/>
            <person name="Delehaunty K."/>
            <person name="Do C.B."/>
            <person name="Ebling H."/>
            <person name="Edwards K."/>
            <person name="Eickbush T."/>
            <person name="Evans J.D."/>
            <person name="Filipski A."/>
            <person name="Findeiss S."/>
            <person name="Freyhult E."/>
            <person name="Fulton L."/>
            <person name="Fulton R."/>
            <person name="Garcia A.C."/>
            <person name="Gardiner A."/>
            <person name="Garfield D.A."/>
            <person name="Garvin B.E."/>
            <person name="Gibson G."/>
            <person name="Gilbert D."/>
            <person name="Gnerre S."/>
            <person name="Godfrey J."/>
            <person name="Good R."/>
            <person name="Gotea V."/>
            <person name="Gravely B."/>
            <person name="Greenberg A.J."/>
            <person name="Griffiths-Jones S."/>
            <person name="Gross S."/>
            <person name="Guigo R."/>
            <person name="Gustafson E.A."/>
            <person name="Haerty W."/>
            <person name="Hahn M.W."/>
            <person name="Halligan D.L."/>
            <person name="Halpern A.L."/>
            <person name="Halter G.M."/>
            <person name="Han M.V."/>
            <person name="Heger A."/>
            <person name="Hillier L."/>
            <person name="Hinrichs A.S."/>
            <person name="Holmes I."/>
            <person name="Hoskins R.A."/>
            <person name="Hubisz M.J."/>
            <person name="Hultmark D."/>
            <person name="Huntley M.A."/>
            <person name="Jaffe D.B."/>
            <person name="Jagadeeshan S."/>
            <person name="Jeck W.R."/>
            <person name="Johnson J."/>
            <person name="Jones C.D."/>
            <person name="Jordan W.C."/>
            <person name="Karpen G.H."/>
            <person name="Kataoka E."/>
            <person name="Keightley P.D."/>
            <person name="Kheradpour P."/>
            <person name="Kirkness E.F."/>
            <person name="Koerich L.B."/>
            <person name="Kristiansen K."/>
            <person name="Kudrna D."/>
            <person name="Kulathinal R.J."/>
            <person name="Kumar S."/>
            <person name="Kwok R."/>
            <person name="Lander E."/>
            <person name="Langley C.H."/>
            <person name="Lapoint R."/>
            <person name="Lazzaro B.P."/>
            <person name="Lee S.J."/>
            <person name="Levesque L."/>
            <person name="Li R."/>
            <person name="Lin C.F."/>
            <person name="Lin M.F."/>
            <person name="Lindblad-Toh K."/>
            <person name="Llopart A."/>
            <person name="Long M."/>
            <person name="Low L."/>
            <person name="Lozovsky E."/>
            <person name="Lu J."/>
            <person name="Luo M."/>
            <person name="Machado C.A."/>
            <person name="Makalowski W."/>
            <person name="Marzo M."/>
            <person name="Matsuda M."/>
            <person name="Matzkin L."/>
            <person name="McAllister B."/>
            <person name="McBride C.S."/>
            <person name="McKernan B."/>
            <person name="McKernan K."/>
            <person name="Mendez-Lago M."/>
            <person name="Minx P."/>
            <person name="Mollenhauer M.U."/>
            <person name="Montooth K."/>
            <person name="Mount S.M."/>
            <person name="Mu X."/>
            <person name="Myers E."/>
            <person name="Negre B."/>
            <person name="Newfeld S."/>
            <person name="Nielsen R."/>
            <person name="Noor M.A."/>
            <person name="O'Grady P."/>
            <person name="Pachter L."/>
            <person name="Papaceit M."/>
            <person name="Parisi M.J."/>
            <person name="Parisi M."/>
            <person name="Parts L."/>
            <person name="Pedersen J.S."/>
            <person name="Pesole G."/>
            <person name="Phillippy A.M."/>
            <person name="Ponting C.P."/>
            <person name="Pop M."/>
            <person name="Porcelli D."/>
            <person name="Powell J.R."/>
            <person name="Prohaska S."/>
            <person name="Pruitt K."/>
            <person name="Puig M."/>
            <person name="Quesneville H."/>
            <person name="Ram K.R."/>
            <person name="Rand D."/>
            <person name="Rasmussen M.D."/>
            <person name="Reed L.K."/>
            <person name="Reenan R."/>
            <person name="Reily A."/>
            <person name="Remington K.A."/>
            <person name="Rieger T.T."/>
            <person name="Ritchie M.G."/>
            <person name="Robin C."/>
            <person name="Rogers Y.H."/>
            <person name="Rohde C."/>
            <person name="Rozas J."/>
            <person name="Rubenfield M.J."/>
            <person name="Ruiz A."/>
            <person name="Russo S."/>
            <person name="Salzberg S.L."/>
            <person name="Sanchez-Gracia A."/>
            <person name="Saranga D.J."/>
            <person name="Sato H."/>
            <person name="Schaeffer S.W."/>
            <person name="Schatz M.C."/>
            <person name="Schlenke T."/>
            <person name="Schwartz R."/>
            <person name="Segarra C."/>
            <person name="Singh R.S."/>
            <person name="Sirot L."/>
            <person name="Sirota M."/>
            <person name="Sisneros N.B."/>
            <person name="Smith C.D."/>
            <person name="Smith T.F."/>
            <person name="Spieth J."/>
            <person name="Stage D.E."/>
            <person name="Stark A."/>
            <person name="Stephan W."/>
            <person name="Strausberg R.L."/>
            <person name="Strempel S."/>
            <person name="Sturgill D."/>
            <person name="Sutton G."/>
            <person name="Sutton G.G."/>
            <person name="Tao W."/>
            <person name="Teichmann S."/>
            <person name="Tobari Y.N."/>
            <person name="Tomimura Y."/>
            <person name="Tsolas J.M."/>
            <person name="Valente V.L."/>
            <person name="Venter E."/>
            <person name="Venter J.C."/>
            <person name="Vicario S."/>
            <person name="Vieira F.G."/>
            <person name="Vilella A.J."/>
            <person name="Villasante A."/>
            <person name="Walenz B."/>
            <person name="Wang J."/>
            <person name="Wasserman M."/>
            <person name="Watts T."/>
            <person name="Wilson D."/>
            <person name="Wilson R.K."/>
            <person name="Wing R.A."/>
            <person name="Wolfner M.F."/>
            <person name="Wong A."/>
            <person name="Wong G.K."/>
            <person name="Wu C.I."/>
            <person name="Wu G."/>
            <person name="Yamamoto D."/>
            <person name="Yang H.P."/>
            <person name="Yang S.P."/>
            <person name="Yorke J.A."/>
            <person name="Yoshida K."/>
            <person name="Zdobnov E."/>
            <person name="Zhang P."/>
            <person name="Zhang Y."/>
            <person name="Zimin A.V."/>
            <person name="Baldwin J."/>
            <person name="Abdouelleil A."/>
            <person name="Abdulkadir J."/>
            <person name="Abebe A."/>
            <person name="Abera B."/>
            <person name="Abreu J."/>
            <person name="Acer S.C."/>
            <person name="Aftuck L."/>
            <person name="Alexander A."/>
            <person name="An P."/>
            <person name="Anderson E."/>
            <person name="Anderson S."/>
            <person name="Arachi H."/>
            <person name="Azer M."/>
            <person name="Bachantsang P."/>
            <person name="Barry A."/>
            <person name="Bayul T."/>
            <person name="Berlin A."/>
            <person name="Bessette D."/>
            <person name="Bloom T."/>
            <person name="Blye J."/>
            <person name="Boguslavskiy L."/>
            <person name="Bonnet C."/>
            <person name="Boukhgalter B."/>
            <person name="Bourzgui I."/>
            <person name="Brown A."/>
            <person name="Cahill P."/>
            <person name="Channer S."/>
            <person name="Cheshatsang Y."/>
            <person name="Chuda L."/>
            <person name="Citroen M."/>
            <person name="Collymore A."/>
            <person name="Cooke P."/>
            <person name="Costello M."/>
            <person name="D'Aco K."/>
            <person name="Daza R."/>
            <person name="De Haan G."/>
            <person name="DeGray S."/>
            <person name="DeMaso C."/>
            <person name="Dhargay N."/>
            <person name="Dooley K."/>
            <person name="Dooley E."/>
            <person name="Doricent M."/>
            <person name="Dorje P."/>
            <person name="Dorjee K."/>
            <person name="Dupes A."/>
            <person name="Elong R."/>
            <person name="Falk J."/>
            <person name="Farina A."/>
            <person name="Faro S."/>
            <person name="Ferguson D."/>
            <person name="Fisher S."/>
            <person name="Foley C.D."/>
            <person name="Franke A."/>
            <person name="Friedrich D."/>
            <person name="Gadbois L."/>
            <person name="Gearin G."/>
            <person name="Gearin C.R."/>
            <person name="Giannoukos G."/>
            <person name="Goode T."/>
            <person name="Graham J."/>
            <person name="Grandbois E."/>
            <person name="Grewal S."/>
            <person name="Gyaltsen K."/>
            <person name="Hafez N."/>
            <person name="Hagos B."/>
            <person name="Hall J."/>
            <person name="Henson C."/>
            <person name="Hollinger A."/>
            <person name="Honan T."/>
            <person name="Huard M.D."/>
            <person name="Hughes L."/>
            <person name="Hurhula B."/>
            <person name="Husby M.E."/>
            <person name="Kamat A."/>
            <person name="Kanga B."/>
            <person name="Kashin S."/>
            <person name="Khazanovich D."/>
            <person name="Kisner P."/>
            <person name="Lance K."/>
            <person name="Lara M."/>
            <person name="Lee W."/>
            <person name="Lennon N."/>
            <person name="Letendre F."/>
            <person name="LeVine R."/>
            <person name="Lipovsky A."/>
            <person name="Liu X."/>
            <person name="Liu J."/>
            <person name="Liu S."/>
            <person name="Lokyitsang T."/>
            <person name="Lokyitsang Y."/>
            <person name="Lubonja R."/>
            <person name="Lui A."/>
            <person name="MacDonald P."/>
            <person name="Magnisalis V."/>
            <person name="Maru K."/>
            <person name="Matthews C."/>
            <person name="McCusker W."/>
            <person name="McDonough S."/>
            <person name="Mehta T."/>
            <person name="Meldrim J."/>
            <person name="Meneus L."/>
            <person name="Mihai O."/>
            <person name="Mihalev A."/>
            <person name="Mihova T."/>
            <person name="Mittelman R."/>
            <person name="Mlenga V."/>
            <person name="Montmayeur A."/>
            <person name="Mulrain L."/>
            <person name="Navidi A."/>
            <person name="Naylor J."/>
            <person name="Negash T."/>
            <person name="Nguyen T."/>
            <person name="Nguyen N."/>
            <person name="Nicol R."/>
            <person name="Norbu C."/>
            <person name="Norbu N."/>
            <person name="Novod N."/>
            <person name="O'Neill B."/>
            <person name="Osman S."/>
            <person name="Markiewicz E."/>
            <person name="Oyono O.L."/>
            <person name="Patti C."/>
            <person name="Phunkhang P."/>
            <person name="Pierre F."/>
            <person name="Priest M."/>
            <person name="Raghuraman S."/>
            <person name="Rege F."/>
            <person name="Reyes R."/>
            <person name="Rise C."/>
            <person name="Rogov P."/>
            <person name="Ross K."/>
            <person name="Ryan E."/>
            <person name="Settipalli S."/>
            <person name="Shea T."/>
            <person name="Sherpa N."/>
            <person name="Shi L."/>
            <person name="Shih D."/>
            <person name="Sparrow T."/>
            <person name="Spaulding J."/>
            <person name="Stalker J."/>
            <person name="Stange-Thomann N."/>
            <person name="Stavropoulos S."/>
            <person name="Stone C."/>
            <person name="Strader C."/>
            <person name="Tesfaye S."/>
            <person name="Thomson T."/>
            <person name="Thoulutsang Y."/>
            <person name="Thoulutsang D."/>
            <person name="Topham K."/>
            <person name="Topping I."/>
            <person name="Tsamla T."/>
            <person name="Vassiliev H."/>
            <person name="Vo A."/>
            <person name="Wangchuk T."/>
            <person name="Wangdi T."/>
            <person name="Weiand M."/>
            <person name="Wilkinson J."/>
            <person name="Wilson A."/>
            <person name="Yadav S."/>
            <person name="Young G."/>
            <person name="Yu Q."/>
            <person name="Zembek L."/>
            <person name="Zhong D."/>
            <person name="Zimmer A."/>
            <person name="Zwirko Z."/>
            <person name="Jaffe D.B."/>
            <person name="Alvarez P."/>
            <person name="Brockman W."/>
            <person name="Butler J."/>
            <person name="Chin C."/>
            <person name="Gnerre S."/>
            <person name="Grabherr M."/>
            <person name="Kleber M."/>
            <person name="Mauceli E."/>
            <person name="MacCallum I."/>
        </authorList>
    </citation>
    <scope>NUCLEOTIDE SEQUENCE [LARGE SCALE GENOMIC DNA]</scope>
    <source>
        <strain evidence="11">Tucson 14024-0371.13</strain>
    </source>
</reference>
<dbReference type="InParanoid" id="B3M7Q8"/>
<evidence type="ECO:0000256" key="5">
    <source>
        <dbReference type="ARBA" id="ARBA00022825"/>
    </source>
</evidence>
<evidence type="ECO:0000313" key="11">
    <source>
        <dbReference type="Proteomes" id="UP000007801"/>
    </source>
</evidence>
<dbReference type="SUPFAM" id="SSF50494">
    <property type="entry name" value="Trypsin-like serine proteases"/>
    <property type="match status" value="1"/>
</dbReference>
<dbReference type="AlphaFoldDB" id="B3M7Q8"/>
<keyword evidence="2" id="KW-0645">Protease</keyword>
<proteinExistence type="inferred from homology"/>
<keyword evidence="11" id="KW-1185">Reference proteome</keyword>
<dbReference type="Gene3D" id="2.40.10.10">
    <property type="entry name" value="Trypsin-like serine proteases"/>
    <property type="match status" value="1"/>
</dbReference>
<dbReference type="CDD" id="cd00190">
    <property type="entry name" value="Tryp_SPc"/>
    <property type="match status" value="1"/>
</dbReference>
<dbReference type="InterPro" id="IPR043504">
    <property type="entry name" value="Peptidase_S1_PA_chymotrypsin"/>
</dbReference>
<evidence type="ECO:0000256" key="7">
    <source>
        <dbReference type="ARBA" id="ARBA00023157"/>
    </source>
</evidence>
<protein>
    <recommendedName>
        <fullName evidence="9">Peptidase S1 domain-containing protein</fullName>
    </recommendedName>
</protein>
<dbReference type="HOGENOM" id="CLU_006842_7_2_1"/>
<evidence type="ECO:0000256" key="1">
    <source>
        <dbReference type="ARBA" id="ARBA00007664"/>
    </source>
</evidence>
<dbReference type="GO" id="GO:0004252">
    <property type="term" value="F:serine-type endopeptidase activity"/>
    <property type="evidence" value="ECO:0007669"/>
    <property type="project" value="InterPro"/>
</dbReference>
<dbReference type="InterPro" id="IPR001254">
    <property type="entry name" value="Trypsin_dom"/>
</dbReference>
<dbReference type="InterPro" id="IPR001314">
    <property type="entry name" value="Peptidase_S1A"/>
</dbReference>
<feature type="domain" description="Peptidase S1" evidence="9">
    <location>
        <begin position="19"/>
        <end position="281"/>
    </location>
</feature>
<dbReference type="PANTHER" id="PTHR24276">
    <property type="entry name" value="POLYSERASE-RELATED"/>
    <property type="match status" value="1"/>
</dbReference>
<dbReference type="KEGG" id="dan:6493663"/>
<keyword evidence="6" id="KW-0865">Zymogen</keyword>
<dbReference type="GeneID" id="6493663"/>
<dbReference type="PROSITE" id="PS50240">
    <property type="entry name" value="TRYPSIN_DOM"/>
    <property type="match status" value="1"/>
</dbReference>
<keyword evidence="3 8" id="KW-0732">Signal</keyword>
<evidence type="ECO:0000256" key="3">
    <source>
        <dbReference type="ARBA" id="ARBA00022729"/>
    </source>
</evidence>
<dbReference type="Pfam" id="PF00089">
    <property type="entry name" value="Trypsin"/>
    <property type="match status" value="1"/>
</dbReference>
<evidence type="ECO:0000313" key="10">
    <source>
        <dbReference type="EMBL" id="EDV40986.1"/>
    </source>
</evidence>
<dbReference type="EMBL" id="CH902618">
    <property type="protein sequence ID" value="EDV40986.1"/>
    <property type="molecule type" value="Genomic_DNA"/>
</dbReference>
<dbReference type="PANTHER" id="PTHR24276:SF98">
    <property type="entry name" value="FI18310P1-RELATED"/>
    <property type="match status" value="1"/>
</dbReference>
<evidence type="ECO:0000256" key="6">
    <source>
        <dbReference type="ARBA" id="ARBA00023145"/>
    </source>
</evidence>
<gene>
    <name evidence="10" type="primary">Dana\GF10796</name>
    <name evidence="10" type="synonym">dana_GLEANR_10754</name>
    <name evidence="10" type="ORF">GF10796</name>
</gene>
<name>B3M7Q8_DROAN</name>
<evidence type="ECO:0000259" key="9">
    <source>
        <dbReference type="PROSITE" id="PS50240"/>
    </source>
</evidence>
<evidence type="ECO:0000256" key="8">
    <source>
        <dbReference type="SAM" id="SignalP"/>
    </source>
</evidence>
<dbReference type="PRINTS" id="PR00722">
    <property type="entry name" value="CHYMOTRYPSIN"/>
</dbReference>
<keyword evidence="5" id="KW-0720">Serine protease</keyword>
<dbReference type="eggNOG" id="KOG3627">
    <property type="taxonomic scope" value="Eukaryota"/>
</dbReference>
<dbReference type="InterPro" id="IPR009003">
    <property type="entry name" value="Peptidase_S1_PA"/>
</dbReference>
<dbReference type="InterPro" id="IPR050430">
    <property type="entry name" value="Peptidase_S1"/>
</dbReference>
<keyword evidence="7" id="KW-1015">Disulfide bond</keyword>
<dbReference type="PhylomeDB" id="B3M7Q8"/>
<dbReference type="GO" id="GO:0006508">
    <property type="term" value="P:proteolysis"/>
    <property type="evidence" value="ECO:0007669"/>
    <property type="project" value="UniProtKB-KW"/>
</dbReference>
<comment type="similarity">
    <text evidence="1">Belongs to the peptidase S1 family.</text>
</comment>
<evidence type="ECO:0000256" key="2">
    <source>
        <dbReference type="ARBA" id="ARBA00022670"/>
    </source>
</evidence>
<evidence type="ECO:0000256" key="4">
    <source>
        <dbReference type="ARBA" id="ARBA00022801"/>
    </source>
</evidence>
<keyword evidence="4 10" id="KW-0378">Hydrolase</keyword>